<gene>
    <name evidence="2" type="ORF">EX30DRAFT_375099</name>
</gene>
<evidence type="ECO:0000313" key="3">
    <source>
        <dbReference type="Proteomes" id="UP000298138"/>
    </source>
</evidence>
<sequence>MPRDDRYNETEKLHAHYDSYANYNDRGPDPSEWPPPHHSHAPMSSKRASYSYTPPFLPPGARRGRAAEMGNLPPHSTVRHQLDNQPVNEETVIRDPLPPETQGIRRHLSERPAPRDVTKDLAANSGASARWLKDLPSRYPAMYLS</sequence>
<dbReference type="EMBL" id="ML220163">
    <property type="protein sequence ID" value="TGZ76921.1"/>
    <property type="molecule type" value="Genomic_DNA"/>
</dbReference>
<protein>
    <submittedName>
        <fullName evidence="2">Uncharacterized protein</fullName>
    </submittedName>
</protein>
<evidence type="ECO:0000256" key="1">
    <source>
        <dbReference type="SAM" id="MobiDB-lite"/>
    </source>
</evidence>
<evidence type="ECO:0000313" key="2">
    <source>
        <dbReference type="EMBL" id="TGZ76921.1"/>
    </source>
</evidence>
<dbReference type="Proteomes" id="UP000298138">
    <property type="component" value="Unassembled WGS sequence"/>
</dbReference>
<reference evidence="2 3" key="1">
    <citation type="submission" date="2019-04" db="EMBL/GenBank/DDBJ databases">
        <title>Comparative genomics and transcriptomics to analyze fruiting body development in filamentous ascomycetes.</title>
        <authorList>
            <consortium name="DOE Joint Genome Institute"/>
            <person name="Lutkenhaus R."/>
            <person name="Traeger S."/>
            <person name="Breuer J."/>
            <person name="Kuo A."/>
            <person name="Lipzen A."/>
            <person name="Pangilinan J."/>
            <person name="Dilworth D."/>
            <person name="Sandor L."/>
            <person name="Poggeler S."/>
            <person name="Barry K."/>
            <person name="Grigoriev I.V."/>
            <person name="Nowrousian M."/>
        </authorList>
    </citation>
    <scope>NUCLEOTIDE SEQUENCE [LARGE SCALE GENOMIC DNA]</scope>
    <source>
        <strain evidence="2 3">CBS 389.68</strain>
    </source>
</reference>
<dbReference type="InParanoid" id="A0A4S2MIZ2"/>
<feature type="compositionally biased region" description="Basic and acidic residues" evidence="1">
    <location>
        <begin position="107"/>
        <end position="119"/>
    </location>
</feature>
<organism evidence="2 3">
    <name type="scientific">Ascodesmis nigricans</name>
    <dbReference type="NCBI Taxonomy" id="341454"/>
    <lineage>
        <taxon>Eukaryota</taxon>
        <taxon>Fungi</taxon>
        <taxon>Dikarya</taxon>
        <taxon>Ascomycota</taxon>
        <taxon>Pezizomycotina</taxon>
        <taxon>Pezizomycetes</taxon>
        <taxon>Pezizales</taxon>
        <taxon>Ascodesmidaceae</taxon>
        <taxon>Ascodesmis</taxon>
    </lineage>
</organism>
<accession>A0A4S2MIZ2</accession>
<feature type="region of interest" description="Disordered" evidence="1">
    <location>
        <begin position="1"/>
        <end position="130"/>
    </location>
</feature>
<keyword evidence="3" id="KW-1185">Reference proteome</keyword>
<feature type="compositionally biased region" description="Basic and acidic residues" evidence="1">
    <location>
        <begin position="1"/>
        <end position="17"/>
    </location>
</feature>
<dbReference type="AlphaFoldDB" id="A0A4S2MIZ2"/>
<name>A0A4S2MIZ2_9PEZI</name>
<proteinExistence type="predicted"/>